<keyword evidence="3" id="KW-1185">Reference proteome</keyword>
<evidence type="ECO:0000256" key="1">
    <source>
        <dbReference type="SAM" id="MobiDB-lite"/>
    </source>
</evidence>
<evidence type="ECO:0000313" key="2">
    <source>
        <dbReference type="EMBL" id="KAF3036153.1"/>
    </source>
</evidence>
<gene>
    <name evidence="2" type="ORF">E8E12_002530</name>
</gene>
<feature type="region of interest" description="Disordered" evidence="1">
    <location>
        <begin position="222"/>
        <end position="255"/>
    </location>
</feature>
<dbReference type="EMBL" id="SWKV01000052">
    <property type="protein sequence ID" value="KAF3036153.1"/>
    <property type="molecule type" value="Genomic_DNA"/>
</dbReference>
<dbReference type="OrthoDB" id="3792198at2759"/>
<dbReference type="AlphaFoldDB" id="A0A9P4WM07"/>
<proteinExistence type="predicted"/>
<sequence length="364" mass="40308">MPYEVEDEIDWSDGTLDEPCSTFTAISADSGYVSPAAHEHDGLDYLFEPQKEDQHNVLLGTAYLQRARVGKAYEATFLKHFVNHALHPSQIEQCFHDPTNIHSNVQKYIASVSANVNGITNKMTWNAHCRTVNLLANAGKDGAPFWDVSAFDRTFFADFGPSNASLLSYKMKESWHLTAPEPPMVRYTTRDYPIGHHSSPFEEIDEVAGSLFSREAFGSSLPTGRVVKQPTKRKAKGQGLPGASTRPPKPTRRDNWLASLIPPVHSQGQRGPSPAAPEPADVHVDIITSAEPRTFENLRQLQAQDTTEYSTRAGVIPTETLQSDTGYPSGDMTQLEQLFQHFGTNALCGRHPPNNIVPNQEQID</sequence>
<protein>
    <submittedName>
        <fullName evidence="2">Uncharacterized protein</fullName>
    </submittedName>
</protein>
<comment type="caution">
    <text evidence="2">The sequence shown here is derived from an EMBL/GenBank/DDBJ whole genome shotgun (WGS) entry which is preliminary data.</text>
</comment>
<evidence type="ECO:0000313" key="3">
    <source>
        <dbReference type="Proteomes" id="UP000758155"/>
    </source>
</evidence>
<accession>A0A9P4WM07</accession>
<organism evidence="2 3">
    <name type="scientific">Didymella heteroderae</name>
    <dbReference type="NCBI Taxonomy" id="1769908"/>
    <lineage>
        <taxon>Eukaryota</taxon>
        <taxon>Fungi</taxon>
        <taxon>Dikarya</taxon>
        <taxon>Ascomycota</taxon>
        <taxon>Pezizomycotina</taxon>
        <taxon>Dothideomycetes</taxon>
        <taxon>Pleosporomycetidae</taxon>
        <taxon>Pleosporales</taxon>
        <taxon>Pleosporineae</taxon>
        <taxon>Didymellaceae</taxon>
        <taxon>Didymella</taxon>
    </lineage>
</organism>
<reference evidence="2" key="1">
    <citation type="submission" date="2019-04" db="EMBL/GenBank/DDBJ databases">
        <title>Sequencing of skin fungus with MAO and IRED activity.</title>
        <authorList>
            <person name="Marsaioli A.J."/>
            <person name="Bonatto J.M.C."/>
            <person name="Reis Junior O."/>
        </authorList>
    </citation>
    <scope>NUCLEOTIDE SEQUENCE</scope>
    <source>
        <strain evidence="2">28M1</strain>
    </source>
</reference>
<dbReference type="Proteomes" id="UP000758155">
    <property type="component" value="Unassembled WGS sequence"/>
</dbReference>
<name>A0A9P4WM07_9PLEO</name>